<protein>
    <submittedName>
        <fullName evidence="2">Uncharacterized protein</fullName>
    </submittedName>
</protein>
<evidence type="ECO:0000313" key="2">
    <source>
        <dbReference type="EMBL" id="MBP2192236.1"/>
    </source>
</evidence>
<sequence>MAANLVAFVIVAAVKFEPLIIPISAALFPGSLPIGLLAAVWIAKKRSESVVFRPIYDVRFIFAQAHPRFRAAIEEDPRFKPPLG</sequence>
<keyword evidence="1" id="KW-0472">Membrane</keyword>
<proteinExistence type="predicted"/>
<gene>
    <name evidence="2" type="ORF">BJ987_005137</name>
</gene>
<name>A0ABS4QNJ0_9NOCA</name>
<evidence type="ECO:0000256" key="1">
    <source>
        <dbReference type="SAM" id="Phobius"/>
    </source>
</evidence>
<accession>A0ABS4QNJ0</accession>
<dbReference type="RefSeq" id="WP_209894927.1">
    <property type="nucleotide sequence ID" value="NZ_JAGGMR010000001.1"/>
</dbReference>
<keyword evidence="1" id="KW-1133">Transmembrane helix</keyword>
<organism evidence="2 3">
    <name type="scientific">Nocardia goodfellowii</name>
    <dbReference type="NCBI Taxonomy" id="882446"/>
    <lineage>
        <taxon>Bacteria</taxon>
        <taxon>Bacillati</taxon>
        <taxon>Actinomycetota</taxon>
        <taxon>Actinomycetes</taxon>
        <taxon>Mycobacteriales</taxon>
        <taxon>Nocardiaceae</taxon>
        <taxon>Nocardia</taxon>
    </lineage>
</organism>
<dbReference type="EMBL" id="JAGGMR010000001">
    <property type="protein sequence ID" value="MBP2192236.1"/>
    <property type="molecule type" value="Genomic_DNA"/>
</dbReference>
<keyword evidence="3" id="KW-1185">Reference proteome</keyword>
<dbReference type="Proteomes" id="UP001519325">
    <property type="component" value="Unassembled WGS sequence"/>
</dbReference>
<keyword evidence="1" id="KW-0812">Transmembrane</keyword>
<feature type="transmembrane region" description="Helical" evidence="1">
    <location>
        <begin position="20"/>
        <end position="43"/>
    </location>
</feature>
<comment type="caution">
    <text evidence="2">The sequence shown here is derived from an EMBL/GenBank/DDBJ whole genome shotgun (WGS) entry which is preliminary data.</text>
</comment>
<reference evidence="2 3" key="1">
    <citation type="submission" date="2021-03" db="EMBL/GenBank/DDBJ databases">
        <title>Sequencing the genomes of 1000 actinobacteria strains.</title>
        <authorList>
            <person name="Klenk H.-P."/>
        </authorList>
    </citation>
    <scope>NUCLEOTIDE SEQUENCE [LARGE SCALE GENOMIC DNA]</scope>
    <source>
        <strain evidence="2 3">DSM 45516</strain>
    </source>
</reference>
<evidence type="ECO:0000313" key="3">
    <source>
        <dbReference type="Proteomes" id="UP001519325"/>
    </source>
</evidence>